<dbReference type="Ensembl" id="ENSPSMT00000026046.1">
    <property type="protein sequence ID" value="ENSPSMP00000022440.1"/>
    <property type="gene ID" value="ENSPSMG00000015857.1"/>
</dbReference>
<dbReference type="GO" id="GO:0005576">
    <property type="term" value="C:extracellular region"/>
    <property type="evidence" value="ECO:0007669"/>
    <property type="project" value="Ensembl"/>
</dbReference>
<evidence type="ECO:0000313" key="7">
    <source>
        <dbReference type="Proteomes" id="UP000694414"/>
    </source>
</evidence>
<keyword evidence="4" id="KW-0472">Membrane</keyword>
<evidence type="ECO:0000313" key="6">
    <source>
        <dbReference type="Ensembl" id="ENSPSMP00000022440.1"/>
    </source>
</evidence>
<dbReference type="SUPFAM" id="SSF55797">
    <property type="entry name" value="PR-1-like"/>
    <property type="match status" value="1"/>
</dbReference>
<evidence type="ECO:0000259" key="5">
    <source>
        <dbReference type="PROSITE" id="PS51670"/>
    </source>
</evidence>
<keyword evidence="7" id="KW-1185">Reference proteome</keyword>
<dbReference type="SUPFAM" id="SSF57546">
    <property type="entry name" value="Crisp domain-like"/>
    <property type="match status" value="1"/>
</dbReference>
<dbReference type="PROSITE" id="PS01009">
    <property type="entry name" value="CRISP_1"/>
    <property type="match status" value="1"/>
</dbReference>
<evidence type="ECO:0000256" key="2">
    <source>
        <dbReference type="ARBA" id="ARBA00023157"/>
    </source>
</evidence>
<feature type="disulfide bond" evidence="3">
    <location>
        <begin position="239"/>
        <end position="257"/>
    </location>
</feature>
<feature type="disulfide bond" evidence="3">
    <location>
        <begin position="248"/>
        <end position="261"/>
    </location>
</feature>
<dbReference type="CDD" id="cd05383">
    <property type="entry name" value="CAP_CRISP"/>
    <property type="match status" value="1"/>
</dbReference>
<protein>
    <submittedName>
        <fullName evidence="6">Cysteine rich secretory protein 3</fullName>
    </submittedName>
</protein>
<dbReference type="PROSITE" id="PS51670">
    <property type="entry name" value="SHKT"/>
    <property type="match status" value="1"/>
</dbReference>
<dbReference type="Gene3D" id="1.10.10.740">
    <property type="entry name" value="Crisp domain"/>
    <property type="match status" value="1"/>
</dbReference>
<reference evidence="6" key="1">
    <citation type="submission" date="2025-08" db="UniProtKB">
        <authorList>
            <consortium name="Ensembl"/>
        </authorList>
    </citation>
    <scope>IDENTIFICATION</scope>
</reference>
<organism evidence="6 7">
    <name type="scientific">Prolemur simus</name>
    <name type="common">Greater bamboo lemur</name>
    <name type="synonym">Hapalemur simus</name>
    <dbReference type="NCBI Taxonomy" id="1328070"/>
    <lineage>
        <taxon>Eukaryota</taxon>
        <taxon>Metazoa</taxon>
        <taxon>Chordata</taxon>
        <taxon>Craniata</taxon>
        <taxon>Vertebrata</taxon>
        <taxon>Euteleostomi</taxon>
        <taxon>Mammalia</taxon>
        <taxon>Eutheria</taxon>
        <taxon>Euarchontoglires</taxon>
        <taxon>Primates</taxon>
        <taxon>Strepsirrhini</taxon>
        <taxon>Lemuriformes</taxon>
        <taxon>Lemuridae</taxon>
        <taxon>Prolemur</taxon>
    </lineage>
</organism>
<dbReference type="Proteomes" id="UP000694414">
    <property type="component" value="Unplaced"/>
</dbReference>
<dbReference type="Pfam" id="PF08562">
    <property type="entry name" value="Crisp"/>
    <property type="match status" value="1"/>
</dbReference>
<dbReference type="FunFam" id="3.40.33.10:FF:000005">
    <property type="entry name" value="Cysteine-rich secretory protein 2"/>
    <property type="match status" value="1"/>
</dbReference>
<dbReference type="FunFam" id="1.10.10.740:FF:000001">
    <property type="entry name" value="Cysteine-rich secretory protein 2"/>
    <property type="match status" value="1"/>
</dbReference>
<sequence length="268" mass="29773">IKHILHPALRTTGLCSICFVVPAMTLFLVLLFLVAGLLPCCPADDYQDSKFTAVLTSRTEVQKEIVDKHNELRRAVSPSASNMLKMKWSSQSAANAQKWADQCKYQHSTADFRRTNVSCGENLFMSSAITSWSIAIQNWDDEKNDFVFAVGPKTSNAVVGHYTQVVWYSSHLVGCGVAYCPNQNPLKFFFVCQYCPAGNSLARIYTPYQQGKPCASCPKDCDNGLCTNVCSYEDKYSNCKDLKDKFGCGHQLVKDSCKAACNCANKIY</sequence>
<dbReference type="InterPro" id="IPR001283">
    <property type="entry name" value="CRISP-related"/>
</dbReference>
<name>A0A8C8ZYV8_PROSS</name>
<evidence type="ECO:0000256" key="4">
    <source>
        <dbReference type="SAM" id="Phobius"/>
    </source>
</evidence>
<dbReference type="InterPro" id="IPR042076">
    <property type="entry name" value="Crisp-like_dom"/>
</dbReference>
<keyword evidence="2 3" id="KW-1015">Disulfide bond</keyword>
<dbReference type="InterPro" id="IPR013871">
    <property type="entry name" value="Cysteine_rich_secretory"/>
</dbReference>
<feature type="transmembrane region" description="Helical" evidence="4">
    <location>
        <begin position="12"/>
        <end position="38"/>
    </location>
</feature>
<dbReference type="GeneTree" id="ENSGT00940000162013"/>
<comment type="caution">
    <text evidence="3">Lacks conserved residue(s) required for the propagation of feature annotation.</text>
</comment>
<gene>
    <name evidence="6" type="primary">CRISP3</name>
</gene>
<comment type="similarity">
    <text evidence="1">Belongs to the CRISP family.</text>
</comment>
<dbReference type="Pfam" id="PF00188">
    <property type="entry name" value="CAP"/>
    <property type="match status" value="1"/>
</dbReference>
<dbReference type="InterPro" id="IPR034117">
    <property type="entry name" value="SCP_CRISP"/>
</dbReference>
<feature type="domain" description="ShKT" evidence="5">
    <location>
        <begin position="230"/>
        <end position="263"/>
    </location>
</feature>
<keyword evidence="4" id="KW-0812">Transmembrane</keyword>
<dbReference type="Gene3D" id="3.40.33.10">
    <property type="entry name" value="CAP"/>
    <property type="match status" value="1"/>
</dbReference>
<evidence type="ECO:0000256" key="3">
    <source>
        <dbReference type="PROSITE-ProRule" id="PRU01005"/>
    </source>
</evidence>
<dbReference type="PRINTS" id="PR00837">
    <property type="entry name" value="V5TPXLIKE"/>
</dbReference>
<dbReference type="SMART" id="SM00198">
    <property type="entry name" value="SCP"/>
    <property type="match status" value="1"/>
</dbReference>
<dbReference type="InterPro" id="IPR018244">
    <property type="entry name" value="Allrgn_V5/Tpx1_CS"/>
</dbReference>
<dbReference type="PANTHER" id="PTHR10334">
    <property type="entry name" value="CYSTEINE-RICH SECRETORY PROTEIN-RELATED"/>
    <property type="match status" value="1"/>
</dbReference>
<dbReference type="InterPro" id="IPR003582">
    <property type="entry name" value="ShKT_dom"/>
</dbReference>
<accession>A0A8C8ZYV8</accession>
<dbReference type="InterPro" id="IPR014044">
    <property type="entry name" value="CAP_dom"/>
</dbReference>
<proteinExistence type="inferred from homology"/>
<dbReference type="InterPro" id="IPR035940">
    <property type="entry name" value="CAP_sf"/>
</dbReference>
<keyword evidence="4" id="KW-1133">Transmembrane helix</keyword>
<dbReference type="GO" id="GO:0042581">
    <property type="term" value="C:specific granule"/>
    <property type="evidence" value="ECO:0007669"/>
    <property type="project" value="Ensembl"/>
</dbReference>
<dbReference type="AlphaFoldDB" id="A0A8C8ZYV8"/>
<reference evidence="6" key="2">
    <citation type="submission" date="2025-09" db="UniProtKB">
        <authorList>
            <consortium name="Ensembl"/>
        </authorList>
    </citation>
    <scope>IDENTIFICATION</scope>
</reference>
<evidence type="ECO:0000256" key="1">
    <source>
        <dbReference type="ARBA" id="ARBA00009923"/>
    </source>
</evidence>